<evidence type="ECO:0000313" key="15">
    <source>
        <dbReference type="Proteomes" id="UP000001695"/>
    </source>
</evidence>
<keyword evidence="15" id="KW-1185">Reference proteome</keyword>
<sequence length="284" mass="30696">MNDNHIEILRDPASLQAKIAHWRSQGQRIVLVPTMGALHAGHMSLVKEAKRLGDRVLLSIFVNPTQFAPNEDYAVYPRRLEADAELSTEAGADLIFAPTPEIMYPAGFATTISLTGPATAGLEDKFRPTHFAGVATVVAKLLNLARADVAIFGQKDYQQLQVIQQMVSDLAIPVEIVGAPTMREKDGLALSSRNFYLTVAERDAAPRLYAALVQCARDIARGETINKALANAMESVIAAGFVIDYIEARHAETLALVENSGEGPIRLLAAAKLGTTRLIDNIAV</sequence>
<dbReference type="UniPathway" id="UPA00028">
    <property type="reaction ID" value="UER00005"/>
</dbReference>
<evidence type="ECO:0000256" key="7">
    <source>
        <dbReference type="ARBA" id="ARBA00022598"/>
    </source>
</evidence>
<dbReference type="Gene3D" id="3.30.1300.10">
    <property type="entry name" value="Pantoate-beta-alanine ligase, C-terminal domain"/>
    <property type="match status" value="1"/>
</dbReference>
<gene>
    <name evidence="13" type="primary">panC</name>
    <name evidence="14" type="ordered locus">Bind_1321</name>
</gene>
<keyword evidence="8 13" id="KW-0566">Pantothenate biosynthesis</keyword>
<dbReference type="EC" id="6.3.2.1" evidence="4 13"/>
<evidence type="ECO:0000256" key="5">
    <source>
        <dbReference type="ARBA" id="ARBA00014155"/>
    </source>
</evidence>
<dbReference type="GO" id="GO:0004592">
    <property type="term" value="F:pantoate-beta-alanine ligase activity"/>
    <property type="evidence" value="ECO:0007669"/>
    <property type="project" value="UniProtKB-UniRule"/>
</dbReference>
<comment type="function">
    <text evidence="12 13">Catalyzes the condensation of pantoate with beta-alanine in an ATP-dependent reaction via a pantoyl-adenylate intermediate.</text>
</comment>
<dbReference type="InterPro" id="IPR042176">
    <property type="entry name" value="Pantoate_ligase_C"/>
</dbReference>
<dbReference type="HAMAP" id="MF_00158">
    <property type="entry name" value="PanC"/>
    <property type="match status" value="1"/>
</dbReference>
<evidence type="ECO:0000256" key="1">
    <source>
        <dbReference type="ARBA" id="ARBA00004496"/>
    </source>
</evidence>
<proteinExistence type="inferred from homology"/>
<dbReference type="InterPro" id="IPR004821">
    <property type="entry name" value="Cyt_trans-like"/>
</dbReference>
<dbReference type="HOGENOM" id="CLU_047148_0_2_5"/>
<keyword evidence="7 13" id="KW-0436">Ligase</keyword>
<dbReference type="Gene3D" id="3.40.50.620">
    <property type="entry name" value="HUPs"/>
    <property type="match status" value="1"/>
</dbReference>
<dbReference type="Proteomes" id="UP000001695">
    <property type="component" value="Chromosome"/>
</dbReference>
<feature type="binding site" evidence="13">
    <location>
        <begin position="190"/>
        <end position="193"/>
    </location>
    <ligand>
        <name>ATP</name>
        <dbReference type="ChEBI" id="CHEBI:30616"/>
    </ligand>
</feature>
<dbReference type="KEGG" id="bid:Bind_1321"/>
<dbReference type="STRING" id="395963.Bind_1321"/>
<feature type="binding site" evidence="13">
    <location>
        <position position="159"/>
    </location>
    <ligand>
        <name>(R)-pantoate</name>
        <dbReference type="ChEBI" id="CHEBI:15980"/>
    </ligand>
</feature>
<comment type="pathway">
    <text evidence="2 13">Cofactor biosynthesis; (R)-pantothenate biosynthesis; (R)-pantothenate from (R)-pantoate and beta-alanine: step 1/1.</text>
</comment>
<evidence type="ECO:0000313" key="14">
    <source>
        <dbReference type="EMBL" id="ACB94961.1"/>
    </source>
</evidence>
<evidence type="ECO:0000256" key="9">
    <source>
        <dbReference type="ARBA" id="ARBA00022741"/>
    </source>
</evidence>
<dbReference type="SUPFAM" id="SSF52374">
    <property type="entry name" value="Nucleotidylyl transferase"/>
    <property type="match status" value="1"/>
</dbReference>
<keyword evidence="9 13" id="KW-0547">Nucleotide-binding</keyword>
<dbReference type="GO" id="GO:0015940">
    <property type="term" value="P:pantothenate biosynthetic process"/>
    <property type="evidence" value="ECO:0007669"/>
    <property type="project" value="UniProtKB-UniRule"/>
</dbReference>
<dbReference type="PANTHER" id="PTHR21299">
    <property type="entry name" value="CYTIDYLATE KINASE/PANTOATE-BETA-ALANINE LIGASE"/>
    <property type="match status" value="1"/>
</dbReference>
<protein>
    <recommendedName>
        <fullName evidence="5 13">Pantothenate synthetase</fullName>
        <shortName evidence="13">PS</shortName>
        <ecNumber evidence="4 13">6.3.2.1</ecNumber>
    </recommendedName>
    <alternativeName>
        <fullName evidence="13">Pantoate--beta-alanine ligase</fullName>
    </alternativeName>
    <alternativeName>
        <fullName evidence="13">Pantoate-activating enzyme</fullName>
    </alternativeName>
</protein>
<dbReference type="CDD" id="cd00560">
    <property type="entry name" value="PanC"/>
    <property type="match status" value="1"/>
</dbReference>
<comment type="caution">
    <text evidence="13">Lacks conserved residue(s) required for the propagation of feature annotation.</text>
</comment>
<dbReference type="GO" id="GO:0005829">
    <property type="term" value="C:cytosol"/>
    <property type="evidence" value="ECO:0007669"/>
    <property type="project" value="TreeGrafter"/>
</dbReference>
<dbReference type="NCBIfam" id="TIGR00018">
    <property type="entry name" value="panC"/>
    <property type="match status" value="1"/>
</dbReference>
<evidence type="ECO:0000256" key="6">
    <source>
        <dbReference type="ARBA" id="ARBA00022490"/>
    </source>
</evidence>
<feature type="binding site" evidence="13">
    <location>
        <begin position="153"/>
        <end position="156"/>
    </location>
    <ligand>
        <name>ATP</name>
        <dbReference type="ChEBI" id="CHEBI:30616"/>
    </ligand>
</feature>
<dbReference type="FunFam" id="3.40.50.620:FF:000114">
    <property type="entry name" value="Pantothenate synthetase"/>
    <property type="match status" value="1"/>
</dbReference>
<reference evidence="14 15" key="2">
    <citation type="journal article" date="2010" name="J. Bacteriol.">
        <title>Complete genome sequence of Beijerinckia indica subsp. indica.</title>
        <authorList>
            <person name="Tamas I."/>
            <person name="Dedysh S.N."/>
            <person name="Liesack W."/>
            <person name="Stott M.B."/>
            <person name="Alam M."/>
            <person name="Murrell J.C."/>
            <person name="Dunfield P.F."/>
        </authorList>
    </citation>
    <scope>NUCLEOTIDE SEQUENCE [LARGE SCALE GENOMIC DNA]</scope>
    <source>
        <strain evidence="15">ATCC 9039 / DSM 1715 / NCIMB 8712</strain>
    </source>
</reference>
<dbReference type="OrthoDB" id="9773087at2"/>
<dbReference type="GO" id="GO:0005524">
    <property type="term" value="F:ATP binding"/>
    <property type="evidence" value="ECO:0007669"/>
    <property type="project" value="UniProtKB-KW"/>
</dbReference>
<organism evidence="14 15">
    <name type="scientific">Beijerinckia indica subsp. indica (strain ATCC 9039 / DSM 1715 / NCIMB 8712)</name>
    <dbReference type="NCBI Taxonomy" id="395963"/>
    <lineage>
        <taxon>Bacteria</taxon>
        <taxon>Pseudomonadati</taxon>
        <taxon>Pseudomonadota</taxon>
        <taxon>Alphaproteobacteria</taxon>
        <taxon>Hyphomicrobiales</taxon>
        <taxon>Beijerinckiaceae</taxon>
        <taxon>Beijerinckia</taxon>
    </lineage>
</organism>
<comment type="subunit">
    <text evidence="13">Homodimer.</text>
</comment>
<dbReference type="InterPro" id="IPR003721">
    <property type="entry name" value="Pantoate_ligase"/>
</dbReference>
<comment type="miscellaneous">
    <text evidence="13">The reaction proceeds by a bi uni uni bi ping pong mechanism.</text>
</comment>
<keyword evidence="10 13" id="KW-0067">ATP-binding</keyword>
<feature type="active site" description="Proton donor" evidence="13">
    <location>
        <position position="42"/>
    </location>
</feature>
<evidence type="ECO:0000256" key="13">
    <source>
        <dbReference type="HAMAP-Rule" id="MF_00158"/>
    </source>
</evidence>
<evidence type="ECO:0000256" key="12">
    <source>
        <dbReference type="ARBA" id="ARBA00055042"/>
    </source>
</evidence>
<dbReference type="EMBL" id="CP001016">
    <property type="protein sequence ID" value="ACB94961.1"/>
    <property type="molecule type" value="Genomic_DNA"/>
</dbReference>
<feature type="binding site" evidence="13">
    <location>
        <begin position="35"/>
        <end position="42"/>
    </location>
    <ligand>
        <name>ATP</name>
        <dbReference type="ChEBI" id="CHEBI:30616"/>
    </ligand>
</feature>
<keyword evidence="6 13" id="KW-0963">Cytoplasm</keyword>
<comment type="subcellular location">
    <subcellularLocation>
        <location evidence="1 13">Cytoplasm</location>
    </subcellularLocation>
</comment>
<comment type="catalytic activity">
    <reaction evidence="11 13">
        <text>(R)-pantoate + beta-alanine + ATP = (R)-pantothenate + AMP + diphosphate + H(+)</text>
        <dbReference type="Rhea" id="RHEA:10912"/>
        <dbReference type="ChEBI" id="CHEBI:15378"/>
        <dbReference type="ChEBI" id="CHEBI:15980"/>
        <dbReference type="ChEBI" id="CHEBI:29032"/>
        <dbReference type="ChEBI" id="CHEBI:30616"/>
        <dbReference type="ChEBI" id="CHEBI:33019"/>
        <dbReference type="ChEBI" id="CHEBI:57966"/>
        <dbReference type="ChEBI" id="CHEBI:456215"/>
        <dbReference type="EC" id="6.3.2.1"/>
    </reaction>
</comment>
<dbReference type="Pfam" id="PF02569">
    <property type="entry name" value="Pantoate_ligase"/>
    <property type="match status" value="1"/>
</dbReference>
<accession>B2IK29</accession>
<reference evidence="15" key="1">
    <citation type="submission" date="2008-03" db="EMBL/GenBank/DDBJ databases">
        <title>Complete sequence of chromosome of Beijerinckia indica subsp. indica ATCC 9039.</title>
        <authorList>
            <consortium name="US DOE Joint Genome Institute"/>
            <person name="Copeland A."/>
            <person name="Lucas S."/>
            <person name="Lapidus A."/>
            <person name="Glavina del Rio T."/>
            <person name="Dalin E."/>
            <person name="Tice H."/>
            <person name="Bruce D."/>
            <person name="Goodwin L."/>
            <person name="Pitluck S."/>
            <person name="LaButti K."/>
            <person name="Schmutz J."/>
            <person name="Larimer F."/>
            <person name="Land M."/>
            <person name="Hauser L."/>
            <person name="Kyrpides N."/>
            <person name="Mikhailova N."/>
            <person name="Dunfield P.F."/>
            <person name="Dedysh S.N."/>
            <person name="Liesack W."/>
            <person name="Saw J.H."/>
            <person name="Alam M."/>
            <person name="Chen Y."/>
            <person name="Murrell J.C."/>
            <person name="Richardson P."/>
        </authorList>
    </citation>
    <scope>NUCLEOTIDE SEQUENCE [LARGE SCALE GENOMIC DNA]</scope>
    <source>
        <strain evidence="15">ATCC 9039 / DSM 1715 / NCIMB 8712</strain>
    </source>
</reference>
<dbReference type="AlphaFoldDB" id="B2IK29"/>
<dbReference type="NCBIfam" id="TIGR00125">
    <property type="entry name" value="cyt_tran_rel"/>
    <property type="match status" value="1"/>
</dbReference>
<feature type="binding site" evidence="13">
    <location>
        <position position="66"/>
    </location>
    <ligand>
        <name>(R)-pantoate</name>
        <dbReference type="ChEBI" id="CHEBI:15980"/>
    </ligand>
</feature>
<evidence type="ECO:0000256" key="4">
    <source>
        <dbReference type="ARBA" id="ARBA00012219"/>
    </source>
</evidence>
<comment type="similarity">
    <text evidence="3 13">Belongs to the pantothenate synthetase family.</text>
</comment>
<feature type="binding site" evidence="13">
    <location>
        <position position="66"/>
    </location>
    <ligand>
        <name>beta-alanine</name>
        <dbReference type="ChEBI" id="CHEBI:57966"/>
    </ligand>
</feature>
<evidence type="ECO:0000256" key="8">
    <source>
        <dbReference type="ARBA" id="ARBA00022655"/>
    </source>
</evidence>
<evidence type="ECO:0000256" key="3">
    <source>
        <dbReference type="ARBA" id="ARBA00009256"/>
    </source>
</evidence>
<evidence type="ECO:0000256" key="10">
    <source>
        <dbReference type="ARBA" id="ARBA00022840"/>
    </source>
</evidence>
<dbReference type="RefSeq" id="WP_012384318.1">
    <property type="nucleotide sequence ID" value="NC_010581.1"/>
</dbReference>
<dbReference type="eggNOG" id="COG0414">
    <property type="taxonomic scope" value="Bacteria"/>
</dbReference>
<dbReference type="PANTHER" id="PTHR21299:SF1">
    <property type="entry name" value="PANTOATE--BETA-ALANINE LIGASE"/>
    <property type="match status" value="1"/>
</dbReference>
<evidence type="ECO:0000256" key="2">
    <source>
        <dbReference type="ARBA" id="ARBA00004990"/>
    </source>
</evidence>
<evidence type="ECO:0000256" key="11">
    <source>
        <dbReference type="ARBA" id="ARBA00048258"/>
    </source>
</evidence>
<name>B2IK29_BEII9</name>
<dbReference type="InterPro" id="IPR014729">
    <property type="entry name" value="Rossmann-like_a/b/a_fold"/>
</dbReference>